<evidence type="ECO:0000256" key="3">
    <source>
        <dbReference type="ARBA" id="ARBA00022490"/>
    </source>
</evidence>
<dbReference type="RefSeq" id="WP_179519174.1">
    <property type="nucleotide sequence ID" value="NZ_JACCAC010000001.1"/>
</dbReference>
<dbReference type="InterPro" id="IPR003713">
    <property type="entry name" value="FliS"/>
</dbReference>
<comment type="caution">
    <text evidence="6">The sequence shown here is derived from an EMBL/GenBank/DDBJ whole genome shotgun (WGS) entry which is preliminary data.</text>
</comment>
<keyword evidence="6" id="KW-0969">Cilium</keyword>
<organism evidence="6 7">
    <name type="scientific">Nocardioides perillae</name>
    <dbReference type="NCBI Taxonomy" id="1119534"/>
    <lineage>
        <taxon>Bacteria</taxon>
        <taxon>Bacillati</taxon>
        <taxon>Actinomycetota</taxon>
        <taxon>Actinomycetes</taxon>
        <taxon>Propionibacteriales</taxon>
        <taxon>Nocardioidaceae</taxon>
        <taxon>Nocardioides</taxon>
    </lineage>
</organism>
<dbReference type="Pfam" id="PF02561">
    <property type="entry name" value="FliS"/>
    <property type="match status" value="1"/>
</dbReference>
<accession>A0A7Y9RYQ3</accession>
<evidence type="ECO:0000313" key="7">
    <source>
        <dbReference type="Proteomes" id="UP000544110"/>
    </source>
</evidence>
<evidence type="ECO:0000256" key="1">
    <source>
        <dbReference type="ARBA" id="ARBA00004514"/>
    </source>
</evidence>
<dbReference type="PANTHER" id="PTHR34773">
    <property type="entry name" value="FLAGELLAR SECRETION CHAPERONE FLIS"/>
    <property type="match status" value="1"/>
</dbReference>
<dbReference type="Proteomes" id="UP000544110">
    <property type="component" value="Unassembled WGS sequence"/>
</dbReference>
<name>A0A7Y9RYQ3_9ACTN</name>
<protein>
    <submittedName>
        <fullName evidence="6">Flagellar protein FliS</fullName>
    </submittedName>
</protein>
<dbReference type="Gene3D" id="1.20.120.340">
    <property type="entry name" value="Flagellar protein FliS"/>
    <property type="match status" value="1"/>
</dbReference>
<evidence type="ECO:0000256" key="5">
    <source>
        <dbReference type="ARBA" id="ARBA00023186"/>
    </source>
</evidence>
<dbReference type="PANTHER" id="PTHR34773:SF1">
    <property type="entry name" value="FLAGELLAR SECRETION CHAPERONE FLIS"/>
    <property type="match status" value="1"/>
</dbReference>
<dbReference type="InterPro" id="IPR036584">
    <property type="entry name" value="FliS_sf"/>
</dbReference>
<keyword evidence="3" id="KW-0963">Cytoplasm</keyword>
<dbReference type="GO" id="GO:0071973">
    <property type="term" value="P:bacterial-type flagellum-dependent cell motility"/>
    <property type="evidence" value="ECO:0007669"/>
    <property type="project" value="TreeGrafter"/>
</dbReference>
<evidence type="ECO:0000256" key="2">
    <source>
        <dbReference type="ARBA" id="ARBA00008787"/>
    </source>
</evidence>
<evidence type="ECO:0000313" key="6">
    <source>
        <dbReference type="EMBL" id="NYG57023.1"/>
    </source>
</evidence>
<proteinExistence type="inferred from homology"/>
<dbReference type="EMBL" id="JACCAC010000001">
    <property type="protein sequence ID" value="NYG57023.1"/>
    <property type="molecule type" value="Genomic_DNA"/>
</dbReference>
<dbReference type="CDD" id="cd16098">
    <property type="entry name" value="FliS"/>
    <property type="match status" value="1"/>
</dbReference>
<keyword evidence="5" id="KW-0143">Chaperone</keyword>
<dbReference type="SUPFAM" id="SSF101116">
    <property type="entry name" value="Flagellar export chaperone FliS"/>
    <property type="match status" value="1"/>
</dbReference>
<sequence length="131" mass="14257">MIPTARNAYMQNSVSTASPARLLVMLVDRLVLDVQRALDAQHVDDLPEAHRQLLHAQDIVVELRSTLKPELFAGGQQLASLYDYLFNQLVAANVRKDAALTEHCLGLVRDLADTWKQAALQAAAAPTAASA</sequence>
<dbReference type="NCBIfam" id="TIGR00208">
    <property type="entry name" value="fliS"/>
    <property type="match status" value="1"/>
</dbReference>
<dbReference type="GO" id="GO:0044780">
    <property type="term" value="P:bacterial-type flagellum assembly"/>
    <property type="evidence" value="ECO:0007669"/>
    <property type="project" value="InterPro"/>
</dbReference>
<dbReference type="AlphaFoldDB" id="A0A7Y9RYQ3"/>
<reference evidence="6 7" key="1">
    <citation type="submission" date="2020-07" db="EMBL/GenBank/DDBJ databases">
        <title>Sequencing the genomes of 1000 actinobacteria strains.</title>
        <authorList>
            <person name="Klenk H.-P."/>
        </authorList>
    </citation>
    <scope>NUCLEOTIDE SEQUENCE [LARGE SCALE GENOMIC DNA]</scope>
    <source>
        <strain evidence="6 7">DSM 24552</strain>
    </source>
</reference>
<keyword evidence="6" id="KW-0282">Flagellum</keyword>
<comment type="subcellular location">
    <subcellularLocation>
        <location evidence="1">Cytoplasm</location>
        <location evidence="1">Cytosol</location>
    </subcellularLocation>
</comment>
<evidence type="ECO:0000256" key="4">
    <source>
        <dbReference type="ARBA" id="ARBA00022795"/>
    </source>
</evidence>
<keyword evidence="7" id="KW-1185">Reference proteome</keyword>
<keyword evidence="4" id="KW-1005">Bacterial flagellum biogenesis</keyword>
<comment type="similarity">
    <text evidence="2">Belongs to the FliS family.</text>
</comment>
<dbReference type="GO" id="GO:0005829">
    <property type="term" value="C:cytosol"/>
    <property type="evidence" value="ECO:0007669"/>
    <property type="project" value="UniProtKB-SubCell"/>
</dbReference>
<gene>
    <name evidence="6" type="ORF">BJ989_003327</name>
</gene>
<keyword evidence="6" id="KW-0966">Cell projection</keyword>